<accession>A0A379DFY2</accession>
<dbReference type="Pfam" id="PF00535">
    <property type="entry name" value="Glycos_transf_2"/>
    <property type="match status" value="1"/>
</dbReference>
<reference evidence="2 3" key="1">
    <citation type="submission" date="2018-06" db="EMBL/GenBank/DDBJ databases">
        <authorList>
            <consortium name="Pathogen Informatics"/>
            <person name="Doyle S."/>
        </authorList>
    </citation>
    <scope>NUCLEOTIDE SEQUENCE [LARGE SCALE GENOMIC DNA]</scope>
    <source>
        <strain evidence="2 3">NCTC13100</strain>
    </source>
</reference>
<dbReference type="EC" id="2.4.1.-" evidence="2"/>
<evidence type="ECO:0000259" key="1">
    <source>
        <dbReference type="Pfam" id="PF00535"/>
    </source>
</evidence>
<dbReference type="RefSeq" id="WP_018359490.1">
    <property type="nucleotide sequence ID" value="NZ_UGTI01000001.1"/>
</dbReference>
<name>A0A379DFY2_9PORP</name>
<protein>
    <submittedName>
        <fullName evidence="2">PGL/p-HBAD biosynthesis glycosyltransferase Rv2957/MT3031</fullName>
        <ecNumber evidence="2">2.4.1.-</ecNumber>
    </submittedName>
</protein>
<keyword evidence="2" id="KW-0328">Glycosyltransferase</keyword>
<dbReference type="InterPro" id="IPR001173">
    <property type="entry name" value="Glyco_trans_2-like"/>
</dbReference>
<dbReference type="PANTHER" id="PTHR22916">
    <property type="entry name" value="GLYCOSYLTRANSFERASE"/>
    <property type="match status" value="1"/>
</dbReference>
<evidence type="ECO:0000313" key="2">
    <source>
        <dbReference type="EMBL" id="SUB77241.1"/>
    </source>
</evidence>
<proteinExistence type="predicted"/>
<dbReference type="Gene3D" id="3.90.550.10">
    <property type="entry name" value="Spore Coat Polysaccharide Biosynthesis Protein SpsA, Chain A"/>
    <property type="match status" value="1"/>
</dbReference>
<sequence>MHSKKILSIITVCYRAENLIEATLKSVESVKTTDVEYIIVDGGSTDGTMRLVKQYAHIVDTLRSEPDNGIYDAMNKARTLATGEWIIFMNAGDIFASAHVLDVFKPLLEKESDVDVIYGDILKEGKNGELYCKKAYPPGNYHKMFFCHQAAFTRRILLEKYPFDTSCKLSADFKFYKQVTLAGYRFLYHSHPVAVFDTHGASNIHRTKGLAENIKIISDLDCFSEKMRLLPRIYVSYFFARLRGK</sequence>
<dbReference type="Proteomes" id="UP000254263">
    <property type="component" value="Unassembled WGS sequence"/>
</dbReference>
<dbReference type="AlphaFoldDB" id="A0A379DFY2"/>
<gene>
    <name evidence="2" type="ORF">NCTC13100_00356</name>
</gene>
<dbReference type="GO" id="GO:0016758">
    <property type="term" value="F:hexosyltransferase activity"/>
    <property type="evidence" value="ECO:0007669"/>
    <property type="project" value="UniProtKB-ARBA"/>
</dbReference>
<dbReference type="SUPFAM" id="SSF53448">
    <property type="entry name" value="Nucleotide-diphospho-sugar transferases"/>
    <property type="match status" value="1"/>
</dbReference>
<keyword evidence="2" id="KW-0808">Transferase</keyword>
<dbReference type="CDD" id="cd06433">
    <property type="entry name" value="GT_2_WfgS_like"/>
    <property type="match status" value="1"/>
</dbReference>
<dbReference type="EMBL" id="UGTI01000001">
    <property type="protein sequence ID" value="SUB77241.1"/>
    <property type="molecule type" value="Genomic_DNA"/>
</dbReference>
<dbReference type="InterPro" id="IPR029044">
    <property type="entry name" value="Nucleotide-diphossugar_trans"/>
</dbReference>
<organism evidence="2 3">
    <name type="scientific">Porphyromonas macacae</name>
    <dbReference type="NCBI Taxonomy" id="28115"/>
    <lineage>
        <taxon>Bacteria</taxon>
        <taxon>Pseudomonadati</taxon>
        <taxon>Bacteroidota</taxon>
        <taxon>Bacteroidia</taxon>
        <taxon>Bacteroidales</taxon>
        <taxon>Porphyromonadaceae</taxon>
        <taxon>Porphyromonas</taxon>
    </lineage>
</organism>
<evidence type="ECO:0000313" key="3">
    <source>
        <dbReference type="Proteomes" id="UP000254263"/>
    </source>
</evidence>
<feature type="domain" description="Glycosyltransferase 2-like" evidence="1">
    <location>
        <begin position="8"/>
        <end position="160"/>
    </location>
</feature>
<dbReference type="PANTHER" id="PTHR22916:SF67">
    <property type="entry name" value="COLANIC ACID BIOSYNTHESIS GLYCOSYL TRANSFERASE WCAE-RELATED"/>
    <property type="match status" value="1"/>
</dbReference>